<dbReference type="Pfam" id="PF03454">
    <property type="entry name" value="MoeA_C"/>
    <property type="match status" value="1"/>
</dbReference>
<dbReference type="FunFam" id="3.40.980.10:FF:000004">
    <property type="entry name" value="Molybdopterin molybdenumtransferase"/>
    <property type="match status" value="1"/>
</dbReference>
<keyword evidence="5" id="KW-0808">Transferase</keyword>
<evidence type="ECO:0000256" key="2">
    <source>
        <dbReference type="ARBA" id="ARBA00005046"/>
    </source>
</evidence>
<keyword evidence="4" id="KW-0500">Molybdenum</keyword>
<feature type="non-terminal residue" evidence="11">
    <location>
        <position position="1"/>
    </location>
</feature>
<evidence type="ECO:0000313" key="11">
    <source>
        <dbReference type="EMBL" id="SUZ87898.1"/>
    </source>
</evidence>
<proteinExistence type="predicted"/>
<evidence type="ECO:0000256" key="8">
    <source>
        <dbReference type="ARBA" id="ARBA00023150"/>
    </source>
</evidence>
<dbReference type="GO" id="GO:0005829">
    <property type="term" value="C:cytosol"/>
    <property type="evidence" value="ECO:0007669"/>
    <property type="project" value="TreeGrafter"/>
</dbReference>
<dbReference type="Pfam" id="PF03453">
    <property type="entry name" value="MoeA_N"/>
    <property type="match status" value="1"/>
</dbReference>
<dbReference type="GO" id="GO:0046872">
    <property type="term" value="F:metal ion binding"/>
    <property type="evidence" value="ECO:0007669"/>
    <property type="project" value="UniProtKB-KW"/>
</dbReference>
<dbReference type="Pfam" id="PF00994">
    <property type="entry name" value="MoCF_biosynth"/>
    <property type="match status" value="1"/>
</dbReference>
<dbReference type="InterPro" id="IPR005110">
    <property type="entry name" value="MoeA_linker/N"/>
</dbReference>
<dbReference type="Gene3D" id="3.90.105.10">
    <property type="entry name" value="Molybdopterin biosynthesis moea protein, domain 2"/>
    <property type="match status" value="1"/>
</dbReference>
<dbReference type="PANTHER" id="PTHR10192:SF5">
    <property type="entry name" value="GEPHYRIN"/>
    <property type="match status" value="1"/>
</dbReference>
<dbReference type="AlphaFoldDB" id="A0A381RAD2"/>
<dbReference type="EMBL" id="UINC01001745">
    <property type="protein sequence ID" value="SUZ87898.1"/>
    <property type="molecule type" value="Genomic_DNA"/>
</dbReference>
<comment type="catalytic activity">
    <reaction evidence="9">
        <text>adenylyl-molybdopterin + molybdate = Mo-molybdopterin + AMP + H(+)</text>
        <dbReference type="Rhea" id="RHEA:35047"/>
        <dbReference type="ChEBI" id="CHEBI:15378"/>
        <dbReference type="ChEBI" id="CHEBI:36264"/>
        <dbReference type="ChEBI" id="CHEBI:62727"/>
        <dbReference type="ChEBI" id="CHEBI:71302"/>
        <dbReference type="ChEBI" id="CHEBI:456215"/>
        <dbReference type="EC" id="2.10.1.1"/>
    </reaction>
</comment>
<dbReference type="NCBIfam" id="TIGR00177">
    <property type="entry name" value="molyb_syn"/>
    <property type="match status" value="1"/>
</dbReference>
<evidence type="ECO:0000256" key="5">
    <source>
        <dbReference type="ARBA" id="ARBA00022679"/>
    </source>
</evidence>
<gene>
    <name evidence="11" type="ORF">METZ01_LOCUS40752</name>
</gene>
<dbReference type="Gene3D" id="2.170.190.11">
    <property type="entry name" value="Molybdopterin biosynthesis moea protein, domain 3"/>
    <property type="match status" value="1"/>
</dbReference>
<dbReference type="PANTHER" id="PTHR10192">
    <property type="entry name" value="MOLYBDOPTERIN BIOSYNTHESIS PROTEIN"/>
    <property type="match status" value="1"/>
</dbReference>
<dbReference type="InterPro" id="IPR036425">
    <property type="entry name" value="MoaB/Mog-like_dom_sf"/>
</dbReference>
<dbReference type="UniPathway" id="UPA00344"/>
<evidence type="ECO:0000256" key="6">
    <source>
        <dbReference type="ARBA" id="ARBA00022723"/>
    </source>
</evidence>
<feature type="domain" description="MoaB/Mog" evidence="10">
    <location>
        <begin position="181"/>
        <end position="319"/>
    </location>
</feature>
<dbReference type="SMART" id="SM00852">
    <property type="entry name" value="MoCF_biosynth"/>
    <property type="match status" value="1"/>
</dbReference>
<organism evidence="11">
    <name type="scientific">marine metagenome</name>
    <dbReference type="NCBI Taxonomy" id="408172"/>
    <lineage>
        <taxon>unclassified sequences</taxon>
        <taxon>metagenomes</taxon>
        <taxon>ecological metagenomes</taxon>
    </lineage>
</organism>
<keyword evidence="6" id="KW-0479">Metal-binding</keyword>
<dbReference type="InterPro" id="IPR001453">
    <property type="entry name" value="MoaB/Mog_dom"/>
</dbReference>
<comment type="cofactor">
    <cofactor evidence="1">
        <name>Mg(2+)</name>
        <dbReference type="ChEBI" id="CHEBI:18420"/>
    </cofactor>
</comment>
<dbReference type="SUPFAM" id="SSF53218">
    <property type="entry name" value="Molybdenum cofactor biosynthesis proteins"/>
    <property type="match status" value="1"/>
</dbReference>
<dbReference type="InterPro" id="IPR036135">
    <property type="entry name" value="MoeA_linker/N_sf"/>
</dbReference>
<accession>A0A381RAD2</accession>
<evidence type="ECO:0000256" key="7">
    <source>
        <dbReference type="ARBA" id="ARBA00022842"/>
    </source>
</evidence>
<dbReference type="InterPro" id="IPR005111">
    <property type="entry name" value="MoeA_C_domain_IV"/>
</dbReference>
<dbReference type="FunFam" id="2.170.190.11:FF:000001">
    <property type="entry name" value="Molybdopterin molybdenumtransferase"/>
    <property type="match status" value="1"/>
</dbReference>
<comment type="pathway">
    <text evidence="2">Cofactor biosynthesis; molybdopterin biosynthesis.</text>
</comment>
<reference evidence="11" key="1">
    <citation type="submission" date="2018-05" db="EMBL/GenBank/DDBJ databases">
        <authorList>
            <person name="Lanie J.A."/>
            <person name="Ng W.-L."/>
            <person name="Kazmierczak K.M."/>
            <person name="Andrzejewski T.M."/>
            <person name="Davidsen T.M."/>
            <person name="Wayne K.J."/>
            <person name="Tettelin H."/>
            <person name="Glass J.I."/>
            <person name="Rusch D."/>
            <person name="Podicherti R."/>
            <person name="Tsui H.-C.T."/>
            <person name="Winkler M.E."/>
        </authorList>
    </citation>
    <scope>NUCLEOTIDE SEQUENCE</scope>
</reference>
<evidence type="ECO:0000256" key="4">
    <source>
        <dbReference type="ARBA" id="ARBA00022505"/>
    </source>
</evidence>
<keyword evidence="7" id="KW-0460">Magnesium</keyword>
<sequence length="407" mass="44394">VISVAEAHKIIQGRIRSPKTETVKINDATGRVLAREVVTTFPQPRFDNTAMDGFAVRAGDTEGASSASPVTLSMKGTITAGGPADIVIGAGECCQIMTGAPMPEGADAVVMVENTSGFGDSSSVDISREVVEKENVRYSGEEVAEGETLIHPGNRLSAGEIGVAATFGYGELEVYHRPNIALFATGDELIEPGEELKPGQIYNSNLHVFAELSERVGTLITMQRVLKDSRESLKDFLSEAIEKSNLIVSSGGVSMGKHDYVRDVFLELGVKEYFWKVAQKPGRPFFFGELEETLIFGLPGNPVSSFVCFMEYVWPTCERFMGLTPINKLTARLIESFPQETEKRRYLLGHVEMDGREMVAKPSGKYGSHMFTSALMANAILESPRGEGPLKSGQEIMVRLLPWSELQ</sequence>
<dbReference type="Gene3D" id="2.40.340.10">
    <property type="entry name" value="MoeA, C-terminal, domain IV"/>
    <property type="match status" value="1"/>
</dbReference>
<dbReference type="Gene3D" id="3.40.980.10">
    <property type="entry name" value="MoaB/Mog-like domain"/>
    <property type="match status" value="1"/>
</dbReference>
<dbReference type="NCBIfam" id="NF045515">
    <property type="entry name" value="Glp_gephyrin"/>
    <property type="match status" value="1"/>
</dbReference>
<dbReference type="InterPro" id="IPR036688">
    <property type="entry name" value="MoeA_C_domain_IV_sf"/>
</dbReference>
<dbReference type="GO" id="GO:0061599">
    <property type="term" value="F:molybdopterin molybdotransferase activity"/>
    <property type="evidence" value="ECO:0007669"/>
    <property type="project" value="UniProtKB-EC"/>
</dbReference>
<evidence type="ECO:0000256" key="9">
    <source>
        <dbReference type="ARBA" id="ARBA00047317"/>
    </source>
</evidence>
<name>A0A381RAD2_9ZZZZ</name>
<protein>
    <recommendedName>
        <fullName evidence="3">molybdopterin molybdotransferase</fullName>
        <ecNumber evidence="3">2.10.1.1</ecNumber>
    </recommendedName>
</protein>
<evidence type="ECO:0000259" key="10">
    <source>
        <dbReference type="SMART" id="SM00852"/>
    </source>
</evidence>
<evidence type="ECO:0000256" key="1">
    <source>
        <dbReference type="ARBA" id="ARBA00001946"/>
    </source>
</evidence>
<dbReference type="CDD" id="cd00887">
    <property type="entry name" value="MoeA"/>
    <property type="match status" value="1"/>
</dbReference>
<dbReference type="SUPFAM" id="SSF63867">
    <property type="entry name" value="MoeA C-terminal domain-like"/>
    <property type="match status" value="1"/>
</dbReference>
<dbReference type="InterPro" id="IPR038987">
    <property type="entry name" value="MoeA-like"/>
</dbReference>
<evidence type="ECO:0000256" key="3">
    <source>
        <dbReference type="ARBA" id="ARBA00013269"/>
    </source>
</evidence>
<keyword evidence="8" id="KW-0501">Molybdenum cofactor biosynthesis</keyword>
<dbReference type="GO" id="GO:0006777">
    <property type="term" value="P:Mo-molybdopterin cofactor biosynthetic process"/>
    <property type="evidence" value="ECO:0007669"/>
    <property type="project" value="UniProtKB-KW"/>
</dbReference>
<dbReference type="SUPFAM" id="SSF63882">
    <property type="entry name" value="MoeA N-terminal region -like"/>
    <property type="match status" value="1"/>
</dbReference>
<dbReference type="EC" id="2.10.1.1" evidence="3"/>